<reference evidence="1" key="1">
    <citation type="journal article" date="2012" name="Environ. Microbiol.">
        <title>Genomic content of uncultured Bacteroidetes from contrasting oceanic provinces in the North Atlantic Ocean.</title>
        <authorList>
            <person name="Gomez-Pereira P.R."/>
            <person name="Schuler M."/>
            <person name="Fuchs B.M."/>
            <person name="Bennke C."/>
            <person name="Teeling H."/>
            <person name="Waldmann J."/>
            <person name="Richter M."/>
            <person name="Barbe V."/>
            <person name="Bataille E."/>
            <person name="Glockner F.O."/>
            <person name="Amann R."/>
        </authorList>
    </citation>
    <scope>NUCLEOTIDE SEQUENCE</scope>
</reference>
<reference evidence="1" key="2">
    <citation type="submission" date="2012-02" db="EMBL/GenBank/DDBJ databases">
        <authorList>
            <person name="Genoscope - CEA"/>
        </authorList>
    </citation>
    <scope>NUCLEOTIDE SEQUENCE</scope>
</reference>
<sequence>MGKLIGKVGVLAMILLSLGVLHSCENKNPSVVKIFVRSSSNELVSGAKVIIIGDPSSDPATQAYIDTVITNGSGFAYFNVQPYYDAAGEEDNPVAYFDIIAKTDLLQENGYIRSRVHTTAVETIFLP</sequence>
<proteinExistence type="predicted"/>
<protein>
    <submittedName>
        <fullName evidence="1">Uncharacterized protein</fullName>
    </submittedName>
</protein>
<name>H6RDP0_9BACT</name>
<evidence type="ECO:0000313" key="1">
    <source>
        <dbReference type="EMBL" id="CCF99151.1"/>
    </source>
</evidence>
<accession>H6RDP0</accession>
<dbReference type="AlphaFoldDB" id="H6RDP0"/>
<dbReference type="EMBL" id="FO117572">
    <property type="protein sequence ID" value="CCF99151.1"/>
    <property type="molecule type" value="Genomic_DNA"/>
</dbReference>
<organism evidence="1">
    <name type="scientific">uncultured Flavobacteriia bacterium</name>
    <dbReference type="NCBI Taxonomy" id="212695"/>
    <lineage>
        <taxon>Bacteria</taxon>
        <taxon>Pseudomonadati</taxon>
        <taxon>Bacteroidota</taxon>
        <taxon>Flavobacteriia</taxon>
        <taxon>environmental samples</taxon>
    </lineage>
</organism>
<gene>
    <name evidence="1" type="ORF">VIS_S3ARA10017</name>
</gene>